<evidence type="ECO:0000313" key="4">
    <source>
        <dbReference type="EMBL" id="PHI30502.1"/>
    </source>
</evidence>
<dbReference type="InterPro" id="IPR037171">
    <property type="entry name" value="NagB/RpiA_transferase-like"/>
</dbReference>
<dbReference type="Pfam" id="PF00455">
    <property type="entry name" value="DeoRC"/>
    <property type="match status" value="1"/>
</dbReference>
<dbReference type="SMART" id="SM01134">
    <property type="entry name" value="DeoRC"/>
    <property type="match status" value="1"/>
</dbReference>
<dbReference type="SUPFAM" id="SSF100950">
    <property type="entry name" value="NagB/RpiA/CoA transferase-like"/>
    <property type="match status" value="1"/>
</dbReference>
<dbReference type="InterPro" id="IPR014036">
    <property type="entry name" value="DeoR-like_C"/>
</dbReference>
<dbReference type="AlphaFoldDB" id="A0A2C6DQ92"/>
<reference evidence="4" key="1">
    <citation type="submission" date="2017-09" db="EMBL/GenBank/DDBJ databases">
        <title>FDA dAtabase for Regulatory Grade micrObial Sequences (FDA-ARGOS): Supporting development and validation of Infectious Disease Dx tests.</title>
        <authorList>
            <person name="Minogue T."/>
            <person name="Wolcott M."/>
            <person name="Wasieloski L."/>
            <person name="Aguilar W."/>
            <person name="Moore D."/>
            <person name="Tallon L.J."/>
            <person name="Sadzewicz L."/>
            <person name="Ott S."/>
            <person name="Zhao X."/>
            <person name="Nagaraj S."/>
            <person name="Vavikolanu K."/>
            <person name="Aluvathingal J."/>
            <person name="Nadendla S."/>
            <person name="Sichtig H."/>
        </authorList>
    </citation>
    <scope>NUCLEOTIDE SEQUENCE</scope>
    <source>
        <strain evidence="4">FDAARGOS_387</strain>
    </source>
</reference>
<reference evidence="5 7" key="3">
    <citation type="submission" date="2019-03" db="EMBL/GenBank/DDBJ databases">
        <authorList>
            <consortium name="Pathogen Informatics"/>
        </authorList>
    </citation>
    <scope>NUCLEOTIDE SEQUENCE [LARGE SCALE GENOMIC DNA]</scope>
    <source>
        <strain evidence="5 7">NCTC12282</strain>
    </source>
</reference>
<keyword evidence="1" id="KW-0805">Transcription regulation</keyword>
<gene>
    <name evidence="5" type="primary">glcR_5</name>
    <name evidence="4" type="ORF">CRN84_14720</name>
    <name evidence="5" type="ORF">NCTC12282_04163</name>
</gene>
<organism evidence="4 6">
    <name type="scientific">Budvicia aquatica</name>
    <dbReference type="NCBI Taxonomy" id="82979"/>
    <lineage>
        <taxon>Bacteria</taxon>
        <taxon>Pseudomonadati</taxon>
        <taxon>Pseudomonadota</taxon>
        <taxon>Gammaproteobacteria</taxon>
        <taxon>Enterobacterales</taxon>
        <taxon>Budviciaceae</taxon>
        <taxon>Budvicia</taxon>
    </lineage>
</organism>
<dbReference type="OrthoDB" id="6846621at2"/>
<dbReference type="Proteomes" id="UP000373449">
    <property type="component" value="Unassembled WGS sequence"/>
</dbReference>
<name>A0A2C6DQ92_9GAMM</name>
<proteinExistence type="predicted"/>
<dbReference type="RefSeq" id="WP_029092710.1">
    <property type="nucleotide sequence ID" value="NZ_CAADJA010000002.1"/>
</dbReference>
<evidence type="ECO:0000256" key="2">
    <source>
        <dbReference type="ARBA" id="ARBA00023163"/>
    </source>
</evidence>
<dbReference type="Pfam" id="PF08220">
    <property type="entry name" value="HTH_DeoR"/>
    <property type="match status" value="1"/>
</dbReference>
<sequence length="260" mass="28908">MSDKRSDRMRNILHYLWQHKKMETRQAVELFGYSEASIRRDFQIIADGYPGMIRCHGGVVFDESTVDQEYIFDVKQSIQRVAKQDIAAVARSMISANDCILLDSGSTCLALAKLLSDIPAKVITTDVKIANQLGCFNQLESYIVGGMIRSGYFTVGESLAVDMLKLFSADKAFMSCDSLSLESGITNATMFEVGVKKMLIQRARQVILLADHSKFDQIKSHSVATLLSISCIITDALLAEETFQRYRQAGINIIRAGENA</sequence>
<protein>
    <submittedName>
        <fullName evidence="4">DeoR/GlpR transcriptional regulator</fullName>
    </submittedName>
    <submittedName>
        <fullName evidence="5">HTH-type transcriptional repressor glcR</fullName>
    </submittedName>
</protein>
<dbReference type="PANTHER" id="PTHR30363:SF24">
    <property type="entry name" value="SGC REGION TRANSCRIPTIONAL REGULATOR-RELATED"/>
    <property type="match status" value="1"/>
</dbReference>
<dbReference type="Gene3D" id="3.40.50.1360">
    <property type="match status" value="1"/>
</dbReference>
<keyword evidence="2" id="KW-0804">Transcription</keyword>
<evidence type="ECO:0000313" key="7">
    <source>
        <dbReference type="Proteomes" id="UP000373449"/>
    </source>
</evidence>
<evidence type="ECO:0000313" key="6">
    <source>
        <dbReference type="Proteomes" id="UP000224974"/>
    </source>
</evidence>
<dbReference type="PANTHER" id="PTHR30363">
    <property type="entry name" value="HTH-TYPE TRANSCRIPTIONAL REGULATOR SRLR-RELATED"/>
    <property type="match status" value="1"/>
</dbReference>
<dbReference type="EMBL" id="PDDX01000001">
    <property type="protein sequence ID" value="PHI30502.1"/>
    <property type="molecule type" value="Genomic_DNA"/>
</dbReference>
<evidence type="ECO:0000313" key="5">
    <source>
        <dbReference type="EMBL" id="VFS49756.1"/>
    </source>
</evidence>
<dbReference type="EMBL" id="CAADJA010000002">
    <property type="protein sequence ID" value="VFS49756.1"/>
    <property type="molecule type" value="Genomic_DNA"/>
</dbReference>
<dbReference type="SMART" id="SM00420">
    <property type="entry name" value="HTH_DEOR"/>
    <property type="match status" value="1"/>
</dbReference>
<reference evidence="6" key="2">
    <citation type="submission" date="2017-09" db="EMBL/GenBank/DDBJ databases">
        <title>FDA dAtabase for Regulatory Grade micrObial Sequences (FDA-ARGOS): Supporting development and validation of Infectious Disease Dx tests.</title>
        <authorList>
            <person name="Minogue T."/>
            <person name="Wolcott M."/>
            <person name="Wasieloski L."/>
            <person name="Aguilar W."/>
            <person name="Moore D."/>
            <person name="Tallon L."/>
            <person name="Sadzewicz L."/>
            <person name="Ott S."/>
            <person name="Zhao X."/>
            <person name="Nagaraj S."/>
            <person name="Vavikolanu K."/>
            <person name="Aluvathingal J."/>
            <person name="Nadendla S."/>
            <person name="Sichtig H."/>
        </authorList>
    </citation>
    <scope>NUCLEOTIDE SEQUENCE [LARGE SCALE GENOMIC DNA]</scope>
    <source>
        <strain evidence="6">FDAARGOS_387</strain>
    </source>
</reference>
<evidence type="ECO:0000259" key="3">
    <source>
        <dbReference type="PROSITE" id="PS51000"/>
    </source>
</evidence>
<dbReference type="InterPro" id="IPR050313">
    <property type="entry name" value="Carb_Metab_HTH_regulators"/>
</dbReference>
<evidence type="ECO:0000256" key="1">
    <source>
        <dbReference type="ARBA" id="ARBA00023015"/>
    </source>
</evidence>
<dbReference type="GO" id="GO:0003700">
    <property type="term" value="F:DNA-binding transcription factor activity"/>
    <property type="evidence" value="ECO:0007669"/>
    <property type="project" value="InterPro"/>
</dbReference>
<feature type="domain" description="HTH deoR-type" evidence="3">
    <location>
        <begin position="5"/>
        <end position="61"/>
    </location>
</feature>
<keyword evidence="6" id="KW-1185">Reference proteome</keyword>
<accession>A0A2C6DQ92</accession>
<dbReference type="STRING" id="1111728.GCA_000427805_00050"/>
<dbReference type="PROSITE" id="PS51000">
    <property type="entry name" value="HTH_DEOR_2"/>
    <property type="match status" value="1"/>
</dbReference>
<dbReference type="InterPro" id="IPR001034">
    <property type="entry name" value="DeoR_HTH"/>
</dbReference>
<dbReference type="Proteomes" id="UP000224974">
    <property type="component" value="Unassembled WGS sequence"/>
</dbReference>